<dbReference type="OrthoDB" id="1434354at2759"/>
<keyword evidence="4" id="KW-1185">Reference proteome</keyword>
<evidence type="ECO:0000256" key="1">
    <source>
        <dbReference type="SAM" id="MobiDB-lite"/>
    </source>
</evidence>
<dbReference type="AlphaFoldDB" id="A0A2R5GD63"/>
<dbReference type="PANTHER" id="PTHR45657">
    <property type="entry name" value="CRAL-TRIO DOMAIN-CONTAINING PROTEIN YKL091C-RELATED"/>
    <property type="match status" value="1"/>
</dbReference>
<keyword evidence="2" id="KW-0472">Membrane</keyword>
<dbReference type="Proteomes" id="UP000241890">
    <property type="component" value="Unassembled WGS sequence"/>
</dbReference>
<dbReference type="InterPro" id="IPR036865">
    <property type="entry name" value="CRAL-TRIO_dom_sf"/>
</dbReference>
<accession>A0A2R5GD63</accession>
<feature type="transmembrane region" description="Helical" evidence="2">
    <location>
        <begin position="49"/>
        <end position="71"/>
    </location>
</feature>
<reference evidence="3 4" key="1">
    <citation type="submission" date="2017-12" db="EMBL/GenBank/DDBJ databases">
        <title>Sequencing, de novo assembly and annotation of complete genome of a new Thraustochytrid species, strain FCC1311.</title>
        <authorList>
            <person name="Sedici K."/>
            <person name="Godart F."/>
            <person name="Aiese Cigliano R."/>
            <person name="Sanseverino W."/>
            <person name="Barakat M."/>
            <person name="Ortet P."/>
            <person name="Marechal E."/>
            <person name="Cagnac O."/>
            <person name="Amato A."/>
        </authorList>
    </citation>
    <scope>NUCLEOTIDE SEQUENCE [LARGE SCALE GENOMIC DNA]</scope>
</reference>
<proteinExistence type="predicted"/>
<comment type="caution">
    <text evidence="3">The sequence shown here is derived from an EMBL/GenBank/DDBJ whole genome shotgun (WGS) entry which is preliminary data.</text>
</comment>
<dbReference type="Gene3D" id="3.40.525.10">
    <property type="entry name" value="CRAL-TRIO lipid binding domain"/>
    <property type="match status" value="1"/>
</dbReference>
<gene>
    <name evidence="3" type="ORF">FCC1311_063571</name>
</gene>
<sequence length="404" mass="44789">MLLLVTPRALAEHLAHALGVDGGLALLAFVVGIYAVLGRAAREVLERGGLDVSVEVQVSLGLVLVGVLALLDVRELEQRPKAKSNPSSRRASSAQHGNKEAAEDCPDSSSEDCNSAGRETTAGASLRRYASSMPLVPSADLEPWWTPREENFSGKQEAAIQELLASHFGDEAPAEKRKGLERIIVNGDARAAAIRALVARQFDVSAARKLVDDMLQWRAENHVDEVLKYPIPEETLRKIRSCLFDGFCGVCNQGCPVYIVFGGRMDLAECKRLTSVDEIVKYHVQVMEYNMNVYYPMISRMTGRTTSRVTMLLDLKGFGGHNVKPSFWETINGTFALEGWISVVKRVLDEDNWKSWKTACEQKGADKRLSAHDTFSIFFFVAFFMTPKIAQPWRQLIMCFTTSG</sequence>
<evidence type="ECO:0000256" key="2">
    <source>
        <dbReference type="SAM" id="Phobius"/>
    </source>
</evidence>
<name>A0A2R5GD63_9STRA</name>
<dbReference type="SUPFAM" id="SSF52087">
    <property type="entry name" value="CRAL/TRIO domain"/>
    <property type="match status" value="1"/>
</dbReference>
<protein>
    <submittedName>
        <fullName evidence="3">Phosphatidylinositol/phosphatidylcholine transfer protein SFH2</fullName>
    </submittedName>
</protein>
<dbReference type="InParanoid" id="A0A2R5GD63"/>
<evidence type="ECO:0000313" key="4">
    <source>
        <dbReference type="Proteomes" id="UP000241890"/>
    </source>
</evidence>
<evidence type="ECO:0000313" key="3">
    <source>
        <dbReference type="EMBL" id="GBG26101.1"/>
    </source>
</evidence>
<dbReference type="EMBL" id="BEYU01000019">
    <property type="protein sequence ID" value="GBG26101.1"/>
    <property type="molecule type" value="Genomic_DNA"/>
</dbReference>
<keyword evidence="2" id="KW-0812">Transmembrane</keyword>
<feature type="compositionally biased region" description="Polar residues" evidence="1">
    <location>
        <begin position="84"/>
        <end position="96"/>
    </location>
</feature>
<dbReference type="InterPro" id="IPR051026">
    <property type="entry name" value="PI/PC_transfer"/>
</dbReference>
<feature type="region of interest" description="Disordered" evidence="1">
    <location>
        <begin position="79"/>
        <end position="119"/>
    </location>
</feature>
<feature type="transmembrane region" description="Helical" evidence="2">
    <location>
        <begin position="14"/>
        <end position="37"/>
    </location>
</feature>
<dbReference type="SUPFAM" id="SSF46938">
    <property type="entry name" value="CRAL/TRIO N-terminal domain"/>
    <property type="match status" value="1"/>
</dbReference>
<dbReference type="InterPro" id="IPR036273">
    <property type="entry name" value="CRAL/TRIO_N_dom_sf"/>
</dbReference>
<dbReference type="PANTHER" id="PTHR45657:SF1">
    <property type="entry name" value="CRAL-TRIO DOMAIN-CONTAINING PROTEIN YKL091C-RELATED"/>
    <property type="match status" value="1"/>
</dbReference>
<keyword evidence="2" id="KW-1133">Transmembrane helix</keyword>
<organism evidence="3 4">
    <name type="scientific">Hondaea fermentalgiana</name>
    <dbReference type="NCBI Taxonomy" id="2315210"/>
    <lineage>
        <taxon>Eukaryota</taxon>
        <taxon>Sar</taxon>
        <taxon>Stramenopiles</taxon>
        <taxon>Bigyra</taxon>
        <taxon>Labyrinthulomycetes</taxon>
        <taxon>Thraustochytrida</taxon>
        <taxon>Thraustochytriidae</taxon>
        <taxon>Hondaea</taxon>
    </lineage>
</organism>